<sequence length="494" mass="57680">MFFEVCSFIVLVAFLGTVFIRWRYTYWKRRNVSYMSPTFPFGNYDRAYPIGVWLKICYDEFKRRDLKHAGLYIGLRPVYFPIATDFIKNVLQNDFQYFVNRGTYSNQKYDPLSAHLFNLGGQMWREMRTKLTPTFTSGKMKMMFDTLLQCTTPMQEVVTRHCLDETPVMIKEVVSRFTTDVIGSCAFGLDCNSFKDEDAPFRYYGRKIFETNRASYILTRALTTCSPAIARTLRQSLFPKETTNFFLNVVKETIKYRKHGDIQRNDMLQILIELQKKDKEGHRLSVEEMAAQCFVFFIAGFETSSSVSTFCLYELAKNIEIQRKVRDEIVKVLQKHRGQISYESLADMKYLDQVIYETMRIYPTLAAVTRECVKDYHVPGTNVIIEKNTLVLLPTLGLHKDPSYFKDPDLFDPERFSTENIHNSNPFVFMPFGQGPRNCIGMRFGMMQVKVGLTCLMRDFSFSLSPKTKPLVFNKYALITNTRDPIWLDVKKIT</sequence>
<evidence type="ECO:0000256" key="9">
    <source>
        <dbReference type="ARBA" id="ARBA00023002"/>
    </source>
</evidence>
<evidence type="ECO:0008006" key="18">
    <source>
        <dbReference type="Google" id="ProtNLM"/>
    </source>
</evidence>
<comment type="cofactor">
    <cofactor evidence="1 13">
        <name>heme</name>
        <dbReference type="ChEBI" id="CHEBI:30413"/>
    </cofactor>
</comment>
<evidence type="ECO:0000256" key="8">
    <source>
        <dbReference type="ARBA" id="ARBA00022848"/>
    </source>
</evidence>
<evidence type="ECO:0000256" key="12">
    <source>
        <dbReference type="ARBA" id="ARBA00023136"/>
    </source>
</evidence>
<dbReference type="InterPro" id="IPR036396">
    <property type="entry name" value="Cyt_P450_sf"/>
</dbReference>
<keyword evidence="11 14" id="KW-0503">Monooxygenase</keyword>
<evidence type="ECO:0000256" key="2">
    <source>
        <dbReference type="ARBA" id="ARBA00004174"/>
    </source>
</evidence>
<evidence type="ECO:0000256" key="5">
    <source>
        <dbReference type="ARBA" id="ARBA00022617"/>
    </source>
</evidence>
<evidence type="ECO:0000256" key="1">
    <source>
        <dbReference type="ARBA" id="ARBA00001971"/>
    </source>
</evidence>
<dbReference type="EMBL" id="VVIM01000006">
    <property type="protein sequence ID" value="KAB0797173.1"/>
    <property type="molecule type" value="Genomic_DNA"/>
</dbReference>
<dbReference type="GO" id="GO:0004497">
    <property type="term" value="F:monooxygenase activity"/>
    <property type="evidence" value="ECO:0007669"/>
    <property type="project" value="UniProtKB-KW"/>
</dbReference>
<dbReference type="SUPFAM" id="SSF48264">
    <property type="entry name" value="Cytochrome P450"/>
    <property type="match status" value="1"/>
</dbReference>
<evidence type="ECO:0000256" key="11">
    <source>
        <dbReference type="ARBA" id="ARBA00023033"/>
    </source>
</evidence>
<evidence type="ECO:0000313" key="16">
    <source>
        <dbReference type="EMBL" id="KAB0797173.1"/>
    </source>
</evidence>
<dbReference type="InterPro" id="IPR002401">
    <property type="entry name" value="Cyt_P450_E_grp-I"/>
</dbReference>
<keyword evidence="7" id="KW-0256">Endoplasmic reticulum</keyword>
<keyword evidence="17" id="KW-1185">Reference proteome</keyword>
<evidence type="ECO:0000256" key="7">
    <source>
        <dbReference type="ARBA" id="ARBA00022824"/>
    </source>
</evidence>
<comment type="subcellular location">
    <subcellularLocation>
        <location evidence="3">Endoplasmic reticulum membrane</location>
        <topology evidence="3">Peripheral membrane protein</topology>
    </subcellularLocation>
    <subcellularLocation>
        <location evidence="2">Microsome membrane</location>
        <topology evidence="2">Peripheral membrane protein</topology>
    </subcellularLocation>
</comment>
<comment type="similarity">
    <text evidence="4 14">Belongs to the cytochrome P450 family.</text>
</comment>
<dbReference type="GO" id="GO:0005506">
    <property type="term" value="F:iron ion binding"/>
    <property type="evidence" value="ECO:0007669"/>
    <property type="project" value="InterPro"/>
</dbReference>
<dbReference type="EMBL" id="GEZM01086410">
    <property type="protein sequence ID" value="JAV59473.1"/>
    <property type="molecule type" value="Transcribed_RNA"/>
</dbReference>
<dbReference type="InParanoid" id="A0A1Y1KD74"/>
<reference evidence="15" key="1">
    <citation type="journal article" date="2016" name="Sci. Rep.">
        <title>Molecular characterization of firefly nuptial gifts: a multi-omics approach sheds light on postcopulatory sexual selection.</title>
        <authorList>
            <person name="Al-Wathiqui N."/>
            <person name="Fallon T.R."/>
            <person name="South A."/>
            <person name="Weng J.K."/>
            <person name="Lewis S.M."/>
        </authorList>
    </citation>
    <scope>NUCLEOTIDE SEQUENCE</scope>
</reference>
<reference evidence="16" key="3">
    <citation type="submission" date="2019-08" db="EMBL/GenBank/DDBJ databases">
        <authorList>
            <consortium name="Photinus pyralis genome working group"/>
            <person name="Fallon T.R."/>
            <person name="Sander Lower S.E."/>
            <person name="Weng J.-K."/>
        </authorList>
    </citation>
    <scope>NUCLEOTIDE SEQUENCE</scope>
    <source>
        <strain evidence="16">1611_PpyrPB1</strain>
        <tissue evidence="16">Whole body</tissue>
    </source>
</reference>
<evidence type="ECO:0000256" key="3">
    <source>
        <dbReference type="ARBA" id="ARBA00004406"/>
    </source>
</evidence>
<dbReference type="InterPro" id="IPR001128">
    <property type="entry name" value="Cyt_P450"/>
</dbReference>
<feature type="binding site" description="axial binding residue" evidence="13">
    <location>
        <position position="439"/>
    </location>
    <ligand>
        <name>heme</name>
        <dbReference type="ChEBI" id="CHEBI:30413"/>
    </ligand>
    <ligandPart>
        <name>Fe</name>
        <dbReference type="ChEBI" id="CHEBI:18248"/>
    </ligandPart>
</feature>
<dbReference type="Pfam" id="PF00067">
    <property type="entry name" value="p450"/>
    <property type="match status" value="1"/>
</dbReference>
<dbReference type="PANTHER" id="PTHR24292:SF100">
    <property type="entry name" value="CYTOCHROME P450 6A16, ISOFORM B-RELATED"/>
    <property type="match status" value="1"/>
</dbReference>
<keyword evidence="9 14" id="KW-0560">Oxidoreductase</keyword>
<evidence type="ECO:0000256" key="14">
    <source>
        <dbReference type="RuleBase" id="RU000461"/>
    </source>
</evidence>
<gene>
    <name evidence="16" type="ORF">PPYR_08167</name>
</gene>
<dbReference type="AlphaFoldDB" id="A0A1Y1KD74"/>
<dbReference type="GO" id="GO:0016705">
    <property type="term" value="F:oxidoreductase activity, acting on paired donors, with incorporation or reduction of molecular oxygen"/>
    <property type="evidence" value="ECO:0007669"/>
    <property type="project" value="InterPro"/>
</dbReference>
<keyword evidence="8" id="KW-0492">Microsome</keyword>
<evidence type="ECO:0000256" key="13">
    <source>
        <dbReference type="PIRSR" id="PIRSR602401-1"/>
    </source>
</evidence>
<dbReference type="PANTHER" id="PTHR24292">
    <property type="entry name" value="CYTOCHROME P450"/>
    <property type="match status" value="1"/>
</dbReference>
<keyword evidence="12" id="KW-0472">Membrane</keyword>
<dbReference type="FunCoup" id="A0A1Y1KD74">
    <property type="interactions" value="317"/>
</dbReference>
<proteinExistence type="inferred from homology"/>
<evidence type="ECO:0000256" key="10">
    <source>
        <dbReference type="ARBA" id="ARBA00023004"/>
    </source>
</evidence>
<dbReference type="Proteomes" id="UP000327044">
    <property type="component" value="Unassembled WGS sequence"/>
</dbReference>
<accession>A0A1Y1KD74</accession>
<dbReference type="FunFam" id="1.10.630.10:FF:000042">
    <property type="entry name" value="Cytochrome P450"/>
    <property type="match status" value="1"/>
</dbReference>
<dbReference type="PRINTS" id="PR00385">
    <property type="entry name" value="P450"/>
</dbReference>
<keyword evidence="10 13" id="KW-0408">Iron</keyword>
<dbReference type="PRINTS" id="PR00463">
    <property type="entry name" value="EP450I"/>
</dbReference>
<evidence type="ECO:0000313" key="15">
    <source>
        <dbReference type="EMBL" id="JAV59472.1"/>
    </source>
</evidence>
<dbReference type="InterPro" id="IPR017972">
    <property type="entry name" value="Cyt_P450_CS"/>
</dbReference>
<keyword evidence="6 13" id="KW-0479">Metal-binding</keyword>
<protein>
    <recommendedName>
        <fullName evidence="18">Cytochrome P450</fullName>
    </recommendedName>
</protein>
<dbReference type="OrthoDB" id="2789670at2759"/>
<organism evidence="15">
    <name type="scientific">Photinus pyralis</name>
    <name type="common">Common eastern firefly</name>
    <name type="synonym">Lampyris pyralis</name>
    <dbReference type="NCBI Taxonomy" id="7054"/>
    <lineage>
        <taxon>Eukaryota</taxon>
        <taxon>Metazoa</taxon>
        <taxon>Ecdysozoa</taxon>
        <taxon>Arthropoda</taxon>
        <taxon>Hexapoda</taxon>
        <taxon>Insecta</taxon>
        <taxon>Pterygota</taxon>
        <taxon>Neoptera</taxon>
        <taxon>Endopterygota</taxon>
        <taxon>Coleoptera</taxon>
        <taxon>Polyphaga</taxon>
        <taxon>Elateriformia</taxon>
        <taxon>Elateroidea</taxon>
        <taxon>Lampyridae</taxon>
        <taxon>Lampyrinae</taxon>
        <taxon>Photinus</taxon>
    </lineage>
</organism>
<dbReference type="GO" id="GO:0005789">
    <property type="term" value="C:endoplasmic reticulum membrane"/>
    <property type="evidence" value="ECO:0007669"/>
    <property type="project" value="UniProtKB-SubCell"/>
</dbReference>
<evidence type="ECO:0000256" key="6">
    <source>
        <dbReference type="ARBA" id="ARBA00022723"/>
    </source>
</evidence>
<dbReference type="InterPro" id="IPR050476">
    <property type="entry name" value="Insect_CytP450_Detox"/>
</dbReference>
<evidence type="ECO:0000313" key="17">
    <source>
        <dbReference type="Proteomes" id="UP000327044"/>
    </source>
</evidence>
<reference evidence="16 17" key="2">
    <citation type="journal article" date="2018" name="Elife">
        <title>Firefly genomes illuminate parallel origins of bioluminescence in beetles.</title>
        <authorList>
            <person name="Fallon T.R."/>
            <person name="Lower S.E."/>
            <person name="Chang C.H."/>
            <person name="Bessho-Uehara M."/>
            <person name="Martin G.J."/>
            <person name="Bewick A.J."/>
            <person name="Behringer M."/>
            <person name="Debat H.J."/>
            <person name="Wong I."/>
            <person name="Day J.C."/>
            <person name="Suvorov A."/>
            <person name="Silva C.J."/>
            <person name="Stanger-Hall K.F."/>
            <person name="Hall D.W."/>
            <person name="Schmitz R.J."/>
            <person name="Nelson D.R."/>
            <person name="Lewis S.M."/>
            <person name="Shigenobu S."/>
            <person name="Bybee S.M."/>
            <person name="Larracuente A.M."/>
            <person name="Oba Y."/>
            <person name="Weng J.K."/>
        </authorList>
    </citation>
    <scope>NUCLEOTIDE SEQUENCE [LARGE SCALE GENOMIC DNA]</scope>
    <source>
        <strain evidence="16">1611_PpyrPB1</strain>
        <tissue evidence="16">Whole body</tissue>
    </source>
</reference>
<evidence type="ECO:0000256" key="4">
    <source>
        <dbReference type="ARBA" id="ARBA00010617"/>
    </source>
</evidence>
<dbReference type="PROSITE" id="PS00086">
    <property type="entry name" value="CYTOCHROME_P450"/>
    <property type="match status" value="1"/>
</dbReference>
<dbReference type="GO" id="GO:0020037">
    <property type="term" value="F:heme binding"/>
    <property type="evidence" value="ECO:0007669"/>
    <property type="project" value="InterPro"/>
</dbReference>
<dbReference type="Gene3D" id="1.10.630.10">
    <property type="entry name" value="Cytochrome P450"/>
    <property type="match status" value="1"/>
</dbReference>
<dbReference type="EMBL" id="GEZM01086411">
    <property type="protein sequence ID" value="JAV59472.1"/>
    <property type="molecule type" value="Transcribed_RNA"/>
</dbReference>
<keyword evidence="5 13" id="KW-0349">Heme</keyword>
<dbReference type="CDD" id="cd11056">
    <property type="entry name" value="CYP6-like"/>
    <property type="match status" value="1"/>
</dbReference>
<name>A0A1Y1KD74_PHOPY</name>